<dbReference type="Proteomes" id="UP001500668">
    <property type="component" value="Unassembled WGS sequence"/>
</dbReference>
<feature type="region of interest" description="Disordered" evidence="1">
    <location>
        <begin position="1"/>
        <end position="20"/>
    </location>
</feature>
<name>A0ABN1GWI6_9ACTN</name>
<sequence length="177" mass="18280">MAEPNGGGSGGKGGGGKPDLGVDGVSLADFKGRMEELLRSLDKSPARHTKIADQRVQPGSYGTGFAAADELHKAYDKVRTNLERLTKIFGEQIEGMGIAVHIADKGYGGIDVDEAHRYQAIRKETEKYYETPAAGTDGTDGTAGTKGSDHGPGATPGAKQAPDQGGHGKDADSGGLK</sequence>
<proteinExistence type="predicted"/>
<dbReference type="RefSeq" id="WP_344078988.1">
    <property type="nucleotide sequence ID" value="NZ_BAAACA010000044.1"/>
</dbReference>
<comment type="caution">
    <text evidence="2">The sequence shown here is derived from an EMBL/GenBank/DDBJ whole genome shotgun (WGS) entry which is preliminary data.</text>
</comment>
<accession>A0ABN1GWI6</accession>
<feature type="compositionally biased region" description="Low complexity" evidence="1">
    <location>
        <begin position="133"/>
        <end position="145"/>
    </location>
</feature>
<feature type="compositionally biased region" description="Gly residues" evidence="1">
    <location>
        <begin position="1"/>
        <end position="18"/>
    </location>
</feature>
<evidence type="ECO:0000313" key="2">
    <source>
        <dbReference type="EMBL" id="GAA0621878.1"/>
    </source>
</evidence>
<organism evidence="2 3">
    <name type="scientific">Streptomyces crystallinus</name>
    <dbReference type="NCBI Taxonomy" id="68191"/>
    <lineage>
        <taxon>Bacteria</taxon>
        <taxon>Bacillati</taxon>
        <taxon>Actinomycetota</taxon>
        <taxon>Actinomycetes</taxon>
        <taxon>Kitasatosporales</taxon>
        <taxon>Streptomycetaceae</taxon>
        <taxon>Streptomyces</taxon>
    </lineage>
</organism>
<feature type="compositionally biased region" description="Basic and acidic residues" evidence="1">
    <location>
        <begin position="166"/>
        <end position="177"/>
    </location>
</feature>
<dbReference type="EMBL" id="BAAACA010000044">
    <property type="protein sequence ID" value="GAA0621878.1"/>
    <property type="molecule type" value="Genomic_DNA"/>
</dbReference>
<gene>
    <name evidence="2" type="ORF">GCM10010394_60710</name>
</gene>
<evidence type="ECO:0000313" key="3">
    <source>
        <dbReference type="Proteomes" id="UP001500668"/>
    </source>
</evidence>
<protein>
    <submittedName>
        <fullName evidence="2">Uncharacterized protein</fullName>
    </submittedName>
</protein>
<evidence type="ECO:0000256" key="1">
    <source>
        <dbReference type="SAM" id="MobiDB-lite"/>
    </source>
</evidence>
<keyword evidence="3" id="KW-1185">Reference proteome</keyword>
<feature type="region of interest" description="Disordered" evidence="1">
    <location>
        <begin position="123"/>
        <end position="177"/>
    </location>
</feature>
<reference evidence="2 3" key="1">
    <citation type="journal article" date="2019" name="Int. J. Syst. Evol. Microbiol.">
        <title>The Global Catalogue of Microorganisms (GCM) 10K type strain sequencing project: providing services to taxonomists for standard genome sequencing and annotation.</title>
        <authorList>
            <consortium name="The Broad Institute Genomics Platform"/>
            <consortium name="The Broad Institute Genome Sequencing Center for Infectious Disease"/>
            <person name="Wu L."/>
            <person name="Ma J."/>
        </authorList>
    </citation>
    <scope>NUCLEOTIDE SEQUENCE [LARGE SCALE GENOMIC DNA]</scope>
    <source>
        <strain evidence="2 3">JCM 5067</strain>
    </source>
</reference>